<evidence type="ECO:0000256" key="1">
    <source>
        <dbReference type="SAM" id="MobiDB-lite"/>
    </source>
</evidence>
<organism evidence="2 3">
    <name type="scientific">Psychrobacter immobilis</name>
    <dbReference type="NCBI Taxonomy" id="498"/>
    <lineage>
        <taxon>Bacteria</taxon>
        <taxon>Pseudomonadati</taxon>
        <taxon>Pseudomonadota</taxon>
        <taxon>Gammaproteobacteria</taxon>
        <taxon>Moraxellales</taxon>
        <taxon>Moraxellaceae</taxon>
        <taxon>Psychrobacter</taxon>
    </lineage>
</organism>
<name>A0A2V1ZY22_PSYIM</name>
<reference evidence="2 3" key="1">
    <citation type="submission" date="2018-05" db="EMBL/GenBank/DDBJ databases">
        <title>Genomic Encyclopedia of Type Strains, Phase IV (KMG-IV): sequencing the most valuable type-strain genomes for metagenomic binning, comparative biology and taxonomic classification.</title>
        <authorList>
            <person name="Goeker M."/>
        </authorList>
    </citation>
    <scope>NUCLEOTIDE SEQUENCE [LARGE SCALE GENOMIC DNA]</scope>
    <source>
        <strain evidence="2 3">DSM 7229</strain>
    </source>
</reference>
<gene>
    <name evidence="2" type="ORF">C8D84_11110</name>
</gene>
<evidence type="ECO:0000313" key="3">
    <source>
        <dbReference type="Proteomes" id="UP000245655"/>
    </source>
</evidence>
<accession>A0A2V1ZY22</accession>
<dbReference type="InterPro" id="IPR027405">
    <property type="entry name" value="YidB-like"/>
</dbReference>
<comment type="caution">
    <text evidence="2">The sequence shown here is derived from an EMBL/GenBank/DDBJ whole genome shotgun (WGS) entry which is preliminary data.</text>
</comment>
<keyword evidence="3" id="KW-1185">Reference proteome</keyword>
<dbReference type="GeneID" id="60255634"/>
<dbReference type="Proteomes" id="UP000245655">
    <property type="component" value="Unassembled WGS sequence"/>
</dbReference>
<dbReference type="SUPFAM" id="SSF140804">
    <property type="entry name" value="YidB-like"/>
    <property type="match status" value="1"/>
</dbReference>
<feature type="region of interest" description="Disordered" evidence="1">
    <location>
        <begin position="14"/>
        <end position="37"/>
    </location>
</feature>
<dbReference type="InterPro" id="IPR045372">
    <property type="entry name" value="YidB"/>
</dbReference>
<dbReference type="Pfam" id="PF20159">
    <property type="entry name" value="YidB"/>
    <property type="match status" value="1"/>
</dbReference>
<evidence type="ECO:0000313" key="2">
    <source>
        <dbReference type="EMBL" id="PWK09475.1"/>
    </source>
</evidence>
<sequence>MSLLGNLVSQVARRAMDPEDAQRNPVNQRIDPRRTGGLGDILGSVLGGGSQTGGYNPRQYDRQPDNGFGLDDILGGLTGGGLTGGNQRGGVNSNAGGLGDILGSVLGGQAMGGQTRKSGFGGKGMLIAALMPMVLSWIKRNGGLSGALSKITGMGYENQARSWMSNQQDNDNLDPNDISQLFDENEIQQVAAHTGANDVEVRQGLAELLPEVMNQLTPSGNLDNESEANEEIDQIINQLSSRLGALK</sequence>
<dbReference type="EMBL" id="QGGM01000011">
    <property type="protein sequence ID" value="PWK09475.1"/>
    <property type="molecule type" value="Genomic_DNA"/>
</dbReference>
<protein>
    <submittedName>
        <fullName evidence="2">Uncharacterized protein YidB (DUF937 family)</fullName>
    </submittedName>
</protein>
<dbReference type="Gene3D" id="1.10.10.690">
    <property type="entry name" value="YidB-like"/>
    <property type="match status" value="1"/>
</dbReference>
<dbReference type="RefSeq" id="WP_109591715.1">
    <property type="nucleotide sequence ID" value="NZ_CAJGZY010000012.1"/>
</dbReference>
<dbReference type="AlphaFoldDB" id="A0A2V1ZY22"/>
<proteinExistence type="predicted"/>